<reference evidence="2 3" key="1">
    <citation type="submission" date="2024-11" db="EMBL/GenBank/DDBJ databases">
        <title>A near-complete genome assembly of Cinchona calisaya.</title>
        <authorList>
            <person name="Lian D.C."/>
            <person name="Zhao X.W."/>
            <person name="Wei L."/>
        </authorList>
    </citation>
    <scope>NUCLEOTIDE SEQUENCE [LARGE SCALE GENOMIC DNA]</scope>
    <source>
        <tissue evidence="2">Nenye</tissue>
    </source>
</reference>
<dbReference type="Proteomes" id="UP001630127">
    <property type="component" value="Unassembled WGS sequence"/>
</dbReference>
<evidence type="ECO:0000256" key="1">
    <source>
        <dbReference type="SAM" id="Phobius"/>
    </source>
</evidence>
<accession>A0ABD2YX34</accession>
<name>A0ABD2YX34_9GENT</name>
<dbReference type="AlphaFoldDB" id="A0ABD2YX34"/>
<keyword evidence="1" id="KW-0812">Transmembrane</keyword>
<keyword evidence="1" id="KW-0472">Membrane</keyword>
<keyword evidence="3" id="KW-1185">Reference proteome</keyword>
<dbReference type="EMBL" id="JBJUIK010000012">
    <property type="protein sequence ID" value="KAL3510580.1"/>
    <property type="molecule type" value="Genomic_DNA"/>
</dbReference>
<protein>
    <submittedName>
        <fullName evidence="2">Uncharacterized protein</fullName>
    </submittedName>
</protein>
<evidence type="ECO:0000313" key="2">
    <source>
        <dbReference type="EMBL" id="KAL3510580.1"/>
    </source>
</evidence>
<keyword evidence="1" id="KW-1133">Transmembrane helix</keyword>
<feature type="transmembrane region" description="Helical" evidence="1">
    <location>
        <begin position="12"/>
        <end position="45"/>
    </location>
</feature>
<proteinExistence type="predicted"/>
<evidence type="ECO:0000313" key="3">
    <source>
        <dbReference type="Proteomes" id="UP001630127"/>
    </source>
</evidence>
<comment type="caution">
    <text evidence="2">The sequence shown here is derived from an EMBL/GenBank/DDBJ whole genome shotgun (WGS) entry which is preliminary data.</text>
</comment>
<organism evidence="2 3">
    <name type="scientific">Cinchona calisaya</name>
    <dbReference type="NCBI Taxonomy" id="153742"/>
    <lineage>
        <taxon>Eukaryota</taxon>
        <taxon>Viridiplantae</taxon>
        <taxon>Streptophyta</taxon>
        <taxon>Embryophyta</taxon>
        <taxon>Tracheophyta</taxon>
        <taxon>Spermatophyta</taxon>
        <taxon>Magnoliopsida</taxon>
        <taxon>eudicotyledons</taxon>
        <taxon>Gunneridae</taxon>
        <taxon>Pentapetalae</taxon>
        <taxon>asterids</taxon>
        <taxon>lamiids</taxon>
        <taxon>Gentianales</taxon>
        <taxon>Rubiaceae</taxon>
        <taxon>Cinchonoideae</taxon>
        <taxon>Cinchoneae</taxon>
        <taxon>Cinchona</taxon>
    </lineage>
</organism>
<gene>
    <name evidence="2" type="ORF">ACH5RR_029981</name>
</gene>
<sequence length="104" mass="11462">MDLNPLAMLVKYLLYVSTGVVVAAVPTPQVAVVLILTMGTTILGFLGQQQIIKVSNFGIRSMKRDNNTFIFPWNSSSLGIRSRLSKWSSNNNHVQVVRQHGCAC</sequence>